<dbReference type="Proteomes" id="UP000076837">
    <property type="component" value="Unassembled WGS sequence"/>
</dbReference>
<accession>A0A163FDP6</accession>
<dbReference type="AlphaFoldDB" id="A0A163FDP6"/>
<keyword evidence="2" id="KW-0560">Oxidoreductase</keyword>
<gene>
    <name evidence="3" type="ORF">ST47_g4556</name>
</gene>
<organism evidence="3 4">
    <name type="scientific">Didymella rabiei</name>
    <name type="common">Chickpea ascochyta blight fungus</name>
    <name type="synonym">Mycosphaerella rabiei</name>
    <dbReference type="NCBI Taxonomy" id="5454"/>
    <lineage>
        <taxon>Eukaryota</taxon>
        <taxon>Fungi</taxon>
        <taxon>Dikarya</taxon>
        <taxon>Ascomycota</taxon>
        <taxon>Pezizomycotina</taxon>
        <taxon>Dothideomycetes</taxon>
        <taxon>Pleosporomycetidae</taxon>
        <taxon>Pleosporales</taxon>
        <taxon>Pleosporineae</taxon>
        <taxon>Didymellaceae</taxon>
        <taxon>Ascochyta</taxon>
    </lineage>
</organism>
<dbReference type="PANTHER" id="PTHR24320:SF283">
    <property type="entry name" value="RETINOL DEHYDROGENASE 11"/>
    <property type="match status" value="1"/>
</dbReference>
<dbReference type="InterPro" id="IPR002347">
    <property type="entry name" value="SDR_fam"/>
</dbReference>
<comment type="caution">
    <text evidence="3">The sequence shown here is derived from an EMBL/GenBank/DDBJ whole genome shotgun (WGS) entry which is preliminary data.</text>
</comment>
<dbReference type="PRINTS" id="PR00080">
    <property type="entry name" value="SDRFAMILY"/>
</dbReference>
<dbReference type="PRINTS" id="PR00081">
    <property type="entry name" value="GDHRDH"/>
</dbReference>
<dbReference type="InterPro" id="IPR036291">
    <property type="entry name" value="NAD(P)-bd_dom_sf"/>
</dbReference>
<evidence type="ECO:0000313" key="3">
    <source>
        <dbReference type="EMBL" id="KZM24295.1"/>
    </source>
</evidence>
<dbReference type="PANTHER" id="PTHR24320">
    <property type="entry name" value="RETINOL DEHYDROGENASE"/>
    <property type="match status" value="1"/>
</dbReference>
<reference evidence="3 4" key="1">
    <citation type="journal article" date="2016" name="Sci. Rep.">
        <title>Draft genome sequencing and secretome analysis of fungal phytopathogen Ascochyta rabiei provides insight into the necrotrophic effector repertoire.</title>
        <authorList>
            <person name="Verma S."/>
            <person name="Gazara R.K."/>
            <person name="Nizam S."/>
            <person name="Parween S."/>
            <person name="Chattopadhyay D."/>
            <person name="Verma P.K."/>
        </authorList>
    </citation>
    <scope>NUCLEOTIDE SEQUENCE [LARGE SCALE GENOMIC DNA]</scope>
    <source>
        <strain evidence="3 4">ArDII</strain>
    </source>
</reference>
<dbReference type="GO" id="GO:0016491">
    <property type="term" value="F:oxidoreductase activity"/>
    <property type="evidence" value="ECO:0007669"/>
    <property type="project" value="UniProtKB-KW"/>
</dbReference>
<evidence type="ECO:0000256" key="2">
    <source>
        <dbReference type="ARBA" id="ARBA00023002"/>
    </source>
</evidence>
<name>A0A163FDP6_DIDRA</name>
<evidence type="ECO:0000313" key="4">
    <source>
        <dbReference type="Proteomes" id="UP000076837"/>
    </source>
</evidence>
<protein>
    <submittedName>
        <fullName evidence="3">Oxidoreductase</fullName>
    </submittedName>
</protein>
<comment type="similarity">
    <text evidence="1">Belongs to the short-chain dehydrogenases/reductases (SDR) family.</text>
</comment>
<proteinExistence type="inferred from homology"/>
<keyword evidence="4" id="KW-1185">Reference proteome</keyword>
<dbReference type="Pfam" id="PF00106">
    <property type="entry name" value="adh_short"/>
    <property type="match status" value="1"/>
</dbReference>
<dbReference type="SUPFAM" id="SSF51735">
    <property type="entry name" value="NAD(P)-binding Rossmann-fold domains"/>
    <property type="match status" value="1"/>
</dbReference>
<dbReference type="STRING" id="5454.A0A163FDP6"/>
<sequence length="533" mass="58142">MNARRNPRDKVYGFQGLLVKEGQTSIGYSKAFEAFAAIEEFRSAVESTTKHMIANIWQYDLVVSSNFIGTGQGTLNSTASGQTTHIDAQLTIKLRALTDSARITEIKTMFRGFSSSQGSLVLSVTNDQMGTRNYGTCIIFRAEKPPKRLEYQYTPEYALAQDGRVQATTFSDLGENRLTQSKSGRLTLWCLAATFISSSSSPQRSLPIMSSPLPYNRQNALASSIAADNAAYIAGKIVLTTGVTQGGLGATFVEAIAQYEPRLLILAGRSAQKVQATVDKIKSNTKSSGVEIKVLELDLASQKEVRQAAENVLGWDDVQHIDVLVNSAGVMAGPYKTTQEGIELQFGSNHIGHFLFTNLLMPKILASPNPRIVNVASDGHRFGGVRFDDWNFQDGKVYEQWEAYGQSKTANILFSRALAEKLGSKGLKTYSLHPGVAFGTSLAPQGLGDEDLASLAAKDKKIGWDRELDVKSLDECSATHVVAAFDPRLDAYNGVYLENGNLSDDLQPTATNAADVEKLWHLSEELVGQDFFH</sequence>
<evidence type="ECO:0000256" key="1">
    <source>
        <dbReference type="ARBA" id="ARBA00006484"/>
    </source>
</evidence>
<dbReference type="EMBL" id="JYNV01000167">
    <property type="protein sequence ID" value="KZM24295.1"/>
    <property type="molecule type" value="Genomic_DNA"/>
</dbReference>
<dbReference type="Gene3D" id="3.40.50.720">
    <property type="entry name" value="NAD(P)-binding Rossmann-like Domain"/>
    <property type="match status" value="1"/>
</dbReference>